<name>A0AAN9QD37_CANGL</name>
<dbReference type="AlphaFoldDB" id="A0AAN9QD37"/>
<keyword evidence="3" id="KW-1185">Reference proteome</keyword>
<evidence type="ECO:0000256" key="1">
    <source>
        <dbReference type="SAM" id="MobiDB-lite"/>
    </source>
</evidence>
<organism evidence="2 3">
    <name type="scientific">Canavalia gladiata</name>
    <name type="common">Sword bean</name>
    <name type="synonym">Dolichos gladiatus</name>
    <dbReference type="NCBI Taxonomy" id="3824"/>
    <lineage>
        <taxon>Eukaryota</taxon>
        <taxon>Viridiplantae</taxon>
        <taxon>Streptophyta</taxon>
        <taxon>Embryophyta</taxon>
        <taxon>Tracheophyta</taxon>
        <taxon>Spermatophyta</taxon>
        <taxon>Magnoliopsida</taxon>
        <taxon>eudicotyledons</taxon>
        <taxon>Gunneridae</taxon>
        <taxon>Pentapetalae</taxon>
        <taxon>rosids</taxon>
        <taxon>fabids</taxon>
        <taxon>Fabales</taxon>
        <taxon>Fabaceae</taxon>
        <taxon>Papilionoideae</taxon>
        <taxon>50 kb inversion clade</taxon>
        <taxon>NPAAA clade</taxon>
        <taxon>indigoferoid/millettioid clade</taxon>
        <taxon>Phaseoleae</taxon>
        <taxon>Canavalia</taxon>
    </lineage>
</organism>
<proteinExistence type="predicted"/>
<comment type="caution">
    <text evidence="2">The sequence shown here is derived from an EMBL/GenBank/DDBJ whole genome shotgun (WGS) entry which is preliminary data.</text>
</comment>
<evidence type="ECO:0000313" key="3">
    <source>
        <dbReference type="Proteomes" id="UP001367508"/>
    </source>
</evidence>
<sequence length="463" mass="52849">MASSSGKPLRVHSLKRSTKHAPKPSLMLKDYLRDDLSSSSSSGFKSFPRRQCCTTVGFRGEKDLQLQRKRRNKVPRRRHGSSSFSTILALQRASEAVMKAIKSLPLSQKTKAASGVLSRSFSRKLLSRSFWRKVSKEEGHEGVPRRRRRSFGELIMQDEEGDKTTSLSEYRDIVLAAPSVTTSSGCDGNSWGESEFTFASTVTSSETSNDIDLIEPTKEATPRHKIEGVTITDCPNEKEQFSPVSILDCPFEDEEFYKSQFSSTSTTGSFLEGTKDKHMQKRHHFESVASLEPVVLDKRFAWSEQENAPLAHSIRQCSVLVPVMRTGNGNSSNMRHKKMEENVEDLVNFFKRSIRSNCLIMKAENLMFDYLEQSIEENEEIDNSNKLQICKVGEDWIHGEGEEVYLGWEEERGRWLYIREMEKFGEWKYCTQETQQLVLHLQNDLFADLVNELVLDLTPRASD</sequence>
<feature type="compositionally biased region" description="Basic residues" evidence="1">
    <location>
        <begin position="9"/>
        <end position="22"/>
    </location>
</feature>
<dbReference type="Proteomes" id="UP001367508">
    <property type="component" value="Unassembled WGS sequence"/>
</dbReference>
<dbReference type="PANTHER" id="PTHR33623">
    <property type="entry name" value="OS04G0572500 PROTEIN"/>
    <property type="match status" value="1"/>
</dbReference>
<evidence type="ECO:0000313" key="2">
    <source>
        <dbReference type="EMBL" id="KAK7330649.1"/>
    </source>
</evidence>
<protein>
    <submittedName>
        <fullName evidence="2">Uncharacterized protein</fullName>
    </submittedName>
</protein>
<reference evidence="2 3" key="1">
    <citation type="submission" date="2024-01" db="EMBL/GenBank/DDBJ databases">
        <title>The genomes of 5 underutilized Papilionoideae crops provide insights into root nodulation and disease resistanc.</title>
        <authorList>
            <person name="Jiang F."/>
        </authorList>
    </citation>
    <scope>NUCLEOTIDE SEQUENCE [LARGE SCALE GENOMIC DNA]</scope>
    <source>
        <strain evidence="2">LVBAO_FW01</strain>
        <tissue evidence="2">Leaves</tissue>
    </source>
</reference>
<dbReference type="PANTHER" id="PTHR33623:SF4">
    <property type="entry name" value="DUF4378 DOMAIN-CONTAINING PROTEIN"/>
    <property type="match status" value="1"/>
</dbReference>
<gene>
    <name evidence="2" type="ORF">VNO77_24847</name>
</gene>
<feature type="region of interest" description="Disordered" evidence="1">
    <location>
        <begin position="1"/>
        <end position="26"/>
    </location>
</feature>
<dbReference type="EMBL" id="JAYMYQ010000005">
    <property type="protein sequence ID" value="KAK7330649.1"/>
    <property type="molecule type" value="Genomic_DNA"/>
</dbReference>
<accession>A0AAN9QD37</accession>